<dbReference type="AlphaFoldDB" id="A0A7J6WSI2"/>
<organism evidence="6 7">
    <name type="scientific">Thalictrum thalictroides</name>
    <name type="common">Rue-anemone</name>
    <name type="synonym">Anemone thalictroides</name>
    <dbReference type="NCBI Taxonomy" id="46969"/>
    <lineage>
        <taxon>Eukaryota</taxon>
        <taxon>Viridiplantae</taxon>
        <taxon>Streptophyta</taxon>
        <taxon>Embryophyta</taxon>
        <taxon>Tracheophyta</taxon>
        <taxon>Spermatophyta</taxon>
        <taxon>Magnoliopsida</taxon>
        <taxon>Ranunculales</taxon>
        <taxon>Ranunculaceae</taxon>
        <taxon>Thalictroideae</taxon>
        <taxon>Thalictrum</taxon>
    </lineage>
</organism>
<evidence type="ECO:0008006" key="8">
    <source>
        <dbReference type="Google" id="ProtNLM"/>
    </source>
</evidence>
<dbReference type="GO" id="GO:0050832">
    <property type="term" value="P:defense response to fungus"/>
    <property type="evidence" value="ECO:0007669"/>
    <property type="project" value="UniProtKB-KW"/>
</dbReference>
<proteinExistence type="inferred from homology"/>
<evidence type="ECO:0000256" key="3">
    <source>
        <dbReference type="ARBA" id="ARBA00022577"/>
    </source>
</evidence>
<name>A0A7J6WSI2_THATH</name>
<evidence type="ECO:0000313" key="7">
    <source>
        <dbReference type="Proteomes" id="UP000554482"/>
    </source>
</evidence>
<dbReference type="OrthoDB" id="10422135at2759"/>
<accession>A0A7J6WSI2</accession>
<keyword evidence="3" id="KW-0295">Fungicide</keyword>
<keyword evidence="5" id="KW-0732">Signal</keyword>
<comment type="similarity">
    <text evidence="1">Belongs to the DEFL family.</text>
</comment>
<gene>
    <name evidence="6" type="ORF">FRX31_010609</name>
</gene>
<sequence length="79" mass="8626">MKIFGFALMLVLLSLFIISGGVKGEDCTDLIRLNGKCTGRRCAFACIAKHTIINEGQCYNNPPNTCICSYACKEQPPPL</sequence>
<dbReference type="EMBL" id="JABWDY010011417">
    <property type="protein sequence ID" value="KAF5199798.1"/>
    <property type="molecule type" value="Genomic_DNA"/>
</dbReference>
<keyword evidence="7" id="KW-1185">Reference proteome</keyword>
<reference evidence="6 7" key="1">
    <citation type="submission" date="2020-06" db="EMBL/GenBank/DDBJ databases">
        <title>Transcriptomic and genomic resources for Thalictrum thalictroides and T. hernandezii: Facilitating candidate gene discovery in an emerging model plant lineage.</title>
        <authorList>
            <person name="Arias T."/>
            <person name="Riano-Pachon D.M."/>
            <person name="Di Stilio V.S."/>
        </authorList>
    </citation>
    <scope>NUCLEOTIDE SEQUENCE [LARGE SCALE GENOMIC DNA]</scope>
    <source>
        <strain evidence="7">cv. WT478/WT964</strain>
        <tissue evidence="6">Leaves</tissue>
    </source>
</reference>
<evidence type="ECO:0000256" key="2">
    <source>
        <dbReference type="ARBA" id="ARBA00022529"/>
    </source>
</evidence>
<comment type="caution">
    <text evidence="6">The sequence shown here is derived from an EMBL/GenBank/DDBJ whole genome shotgun (WGS) entry which is preliminary data.</text>
</comment>
<evidence type="ECO:0000256" key="1">
    <source>
        <dbReference type="ARBA" id="ARBA00006722"/>
    </source>
</evidence>
<feature type="chain" id="PRO_5029793336" description="Defensin-like protein" evidence="5">
    <location>
        <begin position="25"/>
        <end position="79"/>
    </location>
</feature>
<keyword evidence="4" id="KW-0611">Plant defense</keyword>
<dbReference type="Pfam" id="PF07333">
    <property type="entry name" value="SLR1-BP"/>
    <property type="match status" value="1"/>
</dbReference>
<keyword evidence="2" id="KW-0929">Antimicrobial</keyword>
<evidence type="ECO:0000313" key="6">
    <source>
        <dbReference type="EMBL" id="KAF5199798.1"/>
    </source>
</evidence>
<dbReference type="InterPro" id="IPR010851">
    <property type="entry name" value="DEFL"/>
</dbReference>
<dbReference type="Proteomes" id="UP000554482">
    <property type="component" value="Unassembled WGS sequence"/>
</dbReference>
<dbReference type="GO" id="GO:0031640">
    <property type="term" value="P:killing of cells of another organism"/>
    <property type="evidence" value="ECO:0007669"/>
    <property type="project" value="UniProtKB-KW"/>
</dbReference>
<evidence type="ECO:0000256" key="4">
    <source>
        <dbReference type="ARBA" id="ARBA00022821"/>
    </source>
</evidence>
<evidence type="ECO:0000256" key="5">
    <source>
        <dbReference type="SAM" id="SignalP"/>
    </source>
</evidence>
<protein>
    <recommendedName>
        <fullName evidence="8">Defensin-like protein</fullName>
    </recommendedName>
</protein>
<feature type="signal peptide" evidence="5">
    <location>
        <begin position="1"/>
        <end position="24"/>
    </location>
</feature>